<sequence length="615" mass="64414">MSERDRDEHGRGEHVRGERGVDALLGALSEAAELGAGRVPQAELEAVRRITASAGQRRALSSEHTVVGFFGATGSGKSSLMNALAGEAIARTHVRRPTTSAPLAAVWNPRGASALLDWLQVSDRRIMERPFAPGQELSLIVLDLPDFDSVALEHRAIAERLAGQVDVLVWVVDPQKYADAVIHRDFIAPLATHASVTTAVLNQVDRLPPDEVWHVVESLRGLLRGDGLDGVQVLPVSATTGAGIDELRTRIARFAAERKAASERLAADVRGIAARLEHAGVPGSLRSADVQALERGLAAAAGVDAVADAVAGSYRKRAGQVTGWPLTAWVLRLAPDPLRRLHLAAGRDRGRDADVHRTGLPPMSAAQRAQAGMAVRAYADAAASGLGEGWSAAVHKHAGDALESLPSELDRAIARTDLGARGSWWWPVLAALQWLALIVAVLGGVWLLLPILLPLWGMVAPVLPQLEGTGTWLDGWPVPLVALVGGLLLGVVLGLLGALVSGAVGAARRARAPAASAQAGAPGRAGGRRAADRGRAGASTRVRGRRAPRGGTEALTRSSTSSRWPITARPPRDSYRPEPASAPAWTLAHGSARSSSRTSTRPARAGGLDDVPAGA</sequence>
<evidence type="ECO:0000313" key="5">
    <source>
        <dbReference type="Proteomes" id="UP000275456"/>
    </source>
</evidence>
<evidence type="ECO:0000313" key="4">
    <source>
        <dbReference type="EMBL" id="ROR64962.1"/>
    </source>
</evidence>
<organism evidence="4 5">
    <name type="scientific">Agrococcus jenensis</name>
    <dbReference type="NCBI Taxonomy" id="46353"/>
    <lineage>
        <taxon>Bacteria</taxon>
        <taxon>Bacillati</taxon>
        <taxon>Actinomycetota</taxon>
        <taxon>Actinomycetes</taxon>
        <taxon>Micrococcales</taxon>
        <taxon>Microbacteriaceae</taxon>
        <taxon>Agrococcus</taxon>
    </lineage>
</organism>
<protein>
    <submittedName>
        <fullName evidence="4">50S ribosome-binding GTPase</fullName>
    </submittedName>
</protein>
<gene>
    <name evidence="4" type="ORF">EDD26_0314</name>
</gene>
<keyword evidence="2" id="KW-0812">Transmembrane</keyword>
<dbReference type="PANTHER" id="PTHR42698:SF1">
    <property type="entry name" value="GTPASE ERA, MITOCHONDRIAL"/>
    <property type="match status" value="1"/>
</dbReference>
<dbReference type="GO" id="GO:0000028">
    <property type="term" value="P:ribosomal small subunit assembly"/>
    <property type="evidence" value="ECO:0007669"/>
    <property type="project" value="TreeGrafter"/>
</dbReference>
<comment type="caution">
    <text evidence="4">The sequence shown here is derived from an EMBL/GenBank/DDBJ whole genome shotgun (WGS) entry which is preliminary data.</text>
</comment>
<keyword evidence="5" id="KW-1185">Reference proteome</keyword>
<dbReference type="Pfam" id="PF01926">
    <property type="entry name" value="MMR_HSR1"/>
    <property type="match status" value="1"/>
</dbReference>
<evidence type="ECO:0000256" key="1">
    <source>
        <dbReference type="SAM" id="MobiDB-lite"/>
    </source>
</evidence>
<keyword evidence="2" id="KW-1133">Transmembrane helix</keyword>
<evidence type="ECO:0000256" key="2">
    <source>
        <dbReference type="SAM" id="Phobius"/>
    </source>
</evidence>
<feature type="transmembrane region" description="Helical" evidence="2">
    <location>
        <begin position="424"/>
        <end position="456"/>
    </location>
</feature>
<keyword evidence="2" id="KW-0472">Membrane</keyword>
<proteinExistence type="predicted"/>
<dbReference type="InterPro" id="IPR005662">
    <property type="entry name" value="GTPase_Era-like"/>
</dbReference>
<dbReference type="SUPFAM" id="SSF52540">
    <property type="entry name" value="P-loop containing nucleoside triphosphate hydrolases"/>
    <property type="match status" value="1"/>
</dbReference>
<name>A0A3N2AQI0_9MICO</name>
<dbReference type="InterPro" id="IPR006073">
    <property type="entry name" value="GTP-bd"/>
</dbReference>
<dbReference type="RefSeq" id="WP_342769281.1">
    <property type="nucleotide sequence ID" value="NZ_RKHJ01000001.1"/>
</dbReference>
<feature type="compositionally biased region" description="Polar residues" evidence="1">
    <location>
        <begin position="555"/>
        <end position="564"/>
    </location>
</feature>
<feature type="compositionally biased region" description="Low complexity" evidence="1">
    <location>
        <begin position="591"/>
        <end position="605"/>
    </location>
</feature>
<dbReference type="GO" id="GO:0019843">
    <property type="term" value="F:rRNA binding"/>
    <property type="evidence" value="ECO:0007669"/>
    <property type="project" value="TreeGrafter"/>
</dbReference>
<dbReference type="AlphaFoldDB" id="A0A3N2AQI0"/>
<evidence type="ECO:0000259" key="3">
    <source>
        <dbReference type="Pfam" id="PF01926"/>
    </source>
</evidence>
<reference evidence="4 5" key="1">
    <citation type="submission" date="2018-11" db="EMBL/GenBank/DDBJ databases">
        <title>Sequencing the genomes of 1000 actinobacteria strains.</title>
        <authorList>
            <person name="Klenk H.-P."/>
        </authorList>
    </citation>
    <scope>NUCLEOTIDE SEQUENCE [LARGE SCALE GENOMIC DNA]</scope>
    <source>
        <strain evidence="4 5">DSM 9580</strain>
    </source>
</reference>
<feature type="compositionally biased region" description="Low complexity" evidence="1">
    <location>
        <begin position="513"/>
        <end position="522"/>
    </location>
</feature>
<dbReference type="InterPro" id="IPR027417">
    <property type="entry name" value="P-loop_NTPase"/>
</dbReference>
<feature type="domain" description="G" evidence="3">
    <location>
        <begin position="67"/>
        <end position="178"/>
    </location>
</feature>
<dbReference type="GO" id="GO:0043024">
    <property type="term" value="F:ribosomal small subunit binding"/>
    <property type="evidence" value="ECO:0007669"/>
    <property type="project" value="TreeGrafter"/>
</dbReference>
<dbReference type="GO" id="GO:0005525">
    <property type="term" value="F:GTP binding"/>
    <property type="evidence" value="ECO:0007669"/>
    <property type="project" value="InterPro"/>
</dbReference>
<dbReference type="Gene3D" id="3.40.50.300">
    <property type="entry name" value="P-loop containing nucleotide triphosphate hydrolases"/>
    <property type="match status" value="1"/>
</dbReference>
<feature type="transmembrane region" description="Helical" evidence="2">
    <location>
        <begin position="476"/>
        <end position="501"/>
    </location>
</feature>
<dbReference type="Proteomes" id="UP000275456">
    <property type="component" value="Unassembled WGS sequence"/>
</dbReference>
<dbReference type="PANTHER" id="PTHR42698">
    <property type="entry name" value="GTPASE ERA"/>
    <property type="match status" value="1"/>
</dbReference>
<dbReference type="GO" id="GO:0005829">
    <property type="term" value="C:cytosol"/>
    <property type="evidence" value="ECO:0007669"/>
    <property type="project" value="TreeGrafter"/>
</dbReference>
<feature type="region of interest" description="Disordered" evidence="1">
    <location>
        <begin position="513"/>
        <end position="615"/>
    </location>
</feature>
<accession>A0A3N2AQI0</accession>
<dbReference type="EMBL" id="RKHJ01000001">
    <property type="protein sequence ID" value="ROR64962.1"/>
    <property type="molecule type" value="Genomic_DNA"/>
</dbReference>